<dbReference type="PROSITE" id="PS50082">
    <property type="entry name" value="WD_REPEATS_2"/>
    <property type="match status" value="2"/>
</dbReference>
<dbReference type="Gene3D" id="2.130.10.10">
    <property type="entry name" value="YVTN repeat-like/Quinoprotein amine dehydrogenase"/>
    <property type="match status" value="1"/>
</dbReference>
<comment type="caution">
    <text evidence="7">The sequence shown here is derived from an EMBL/GenBank/DDBJ whole genome shotgun (WGS) entry which is preliminary data.</text>
</comment>
<dbReference type="InterPro" id="IPR015943">
    <property type="entry name" value="WD40/YVTN_repeat-like_dom_sf"/>
</dbReference>
<feature type="compositionally biased region" description="Acidic residues" evidence="5">
    <location>
        <begin position="410"/>
        <end position="426"/>
    </location>
</feature>
<evidence type="ECO:0000259" key="6">
    <source>
        <dbReference type="Pfam" id="PF23609"/>
    </source>
</evidence>
<sequence>MFSSQSIDYSLSIPTRCLASLPSRSPSAKPPPSSPTADENDQDGWGDDDSLQFDDALNEDTHRFLVGTAHPSISKPDDNEASEDEENNQLHVLSYHEDSHEITLDASYPHPNGEVWAMAPHPKNETVVTCGGGVYLSGEEGAASGSKLMEFKTVLWKMSNGDDEDFGLSSGPTLEPLITIPHGESAAVQTGWEKRVGCILWSPALSSDDSFDEQEVTASLLTVGWDASSPISLWDLSASCAVETWSYNKSTESGRSRYNLQSALPRRASWDPHEPTNILCTENQDIIAYDTRSAAGADGVGVIQNAHRYGVTSVDHNRLQEHVVVTSGMDGVVKFWDLRMHLSSRDDNCLPPAKILKTVRGGHSHWVTRASYNPFYDQLVLSGGTDGIANLWRISSCSSAPLLDFADDEEVNNSGEDANEGDDDGGDGNWAGEQEAGSLVDPVEDEHRDEEKKEGTSSKPSSNDIRVSRYECSDTTADVCWSASDPWMYATLSCDGSLAVHHVPSKEKYKILL</sequence>
<keyword evidence="2 4" id="KW-0853">WD repeat</keyword>
<dbReference type="Proteomes" id="UP001530400">
    <property type="component" value="Unassembled WGS sequence"/>
</dbReference>
<name>A0ABD3MZ64_9STRA</name>
<feature type="repeat" description="WD" evidence="4">
    <location>
        <begin position="360"/>
        <end position="396"/>
    </location>
</feature>
<dbReference type="AlphaFoldDB" id="A0ABD3MZ64"/>
<feature type="compositionally biased region" description="Acidic residues" evidence="5">
    <location>
        <begin position="38"/>
        <end position="58"/>
    </location>
</feature>
<dbReference type="InterPro" id="IPR001680">
    <property type="entry name" value="WD40_rpt"/>
</dbReference>
<accession>A0ABD3MZ64</accession>
<proteinExistence type="inferred from homology"/>
<feature type="region of interest" description="Disordered" evidence="5">
    <location>
        <begin position="410"/>
        <end position="464"/>
    </location>
</feature>
<evidence type="ECO:0000256" key="2">
    <source>
        <dbReference type="ARBA" id="ARBA00022574"/>
    </source>
</evidence>
<dbReference type="InterPro" id="IPR019775">
    <property type="entry name" value="WD40_repeat_CS"/>
</dbReference>
<evidence type="ECO:0000313" key="8">
    <source>
        <dbReference type="Proteomes" id="UP001530400"/>
    </source>
</evidence>
<evidence type="ECO:0000313" key="7">
    <source>
        <dbReference type="EMBL" id="KAL3768293.1"/>
    </source>
</evidence>
<dbReference type="PANTHER" id="PTHR14205:SF15">
    <property type="entry name" value="EARP AND GARP COMPLEX-INTERACTING PROTEIN 1"/>
    <property type="match status" value="1"/>
</dbReference>
<dbReference type="InterPro" id="IPR059104">
    <property type="entry name" value="Beta-prop_EIPR1-like"/>
</dbReference>
<dbReference type="SMART" id="SM00320">
    <property type="entry name" value="WD40"/>
    <property type="match status" value="5"/>
</dbReference>
<evidence type="ECO:0000256" key="3">
    <source>
        <dbReference type="ARBA" id="ARBA00022737"/>
    </source>
</evidence>
<organism evidence="7 8">
    <name type="scientific">Cyclotella atomus</name>
    <dbReference type="NCBI Taxonomy" id="382360"/>
    <lineage>
        <taxon>Eukaryota</taxon>
        <taxon>Sar</taxon>
        <taxon>Stramenopiles</taxon>
        <taxon>Ochrophyta</taxon>
        <taxon>Bacillariophyta</taxon>
        <taxon>Coscinodiscophyceae</taxon>
        <taxon>Thalassiosirophycidae</taxon>
        <taxon>Stephanodiscales</taxon>
        <taxon>Stephanodiscaceae</taxon>
        <taxon>Cyclotella</taxon>
    </lineage>
</organism>
<dbReference type="SUPFAM" id="SSF50978">
    <property type="entry name" value="WD40 repeat-like"/>
    <property type="match status" value="1"/>
</dbReference>
<dbReference type="InterPro" id="IPR040323">
    <property type="entry name" value="EIPR1"/>
</dbReference>
<gene>
    <name evidence="7" type="ORF">ACHAWO_012403</name>
</gene>
<keyword evidence="8" id="KW-1185">Reference proteome</keyword>
<dbReference type="EMBL" id="JALLPJ020001350">
    <property type="protein sequence ID" value="KAL3768293.1"/>
    <property type="molecule type" value="Genomic_DNA"/>
</dbReference>
<protein>
    <recommendedName>
        <fullName evidence="6">EIPR1-like beta-propeller domain-containing protein</fullName>
    </recommendedName>
</protein>
<evidence type="ECO:0000256" key="1">
    <source>
        <dbReference type="ARBA" id="ARBA00005672"/>
    </source>
</evidence>
<feature type="compositionally biased region" description="Basic and acidic residues" evidence="5">
    <location>
        <begin position="445"/>
        <end position="456"/>
    </location>
</feature>
<feature type="repeat" description="WD" evidence="4">
    <location>
        <begin position="304"/>
        <end position="339"/>
    </location>
</feature>
<evidence type="ECO:0000256" key="5">
    <source>
        <dbReference type="SAM" id="MobiDB-lite"/>
    </source>
</evidence>
<evidence type="ECO:0000256" key="4">
    <source>
        <dbReference type="PROSITE-ProRule" id="PRU00221"/>
    </source>
</evidence>
<reference evidence="7 8" key="1">
    <citation type="submission" date="2024-10" db="EMBL/GenBank/DDBJ databases">
        <title>Updated reference genomes for cyclostephanoid diatoms.</title>
        <authorList>
            <person name="Roberts W.R."/>
            <person name="Alverson A.J."/>
        </authorList>
    </citation>
    <scope>NUCLEOTIDE SEQUENCE [LARGE SCALE GENOMIC DNA]</scope>
    <source>
        <strain evidence="7 8">AJA010-31</strain>
    </source>
</reference>
<dbReference type="PANTHER" id="PTHR14205">
    <property type="entry name" value="WD-REPEAT PROTEIN"/>
    <property type="match status" value="1"/>
</dbReference>
<dbReference type="Pfam" id="PF23609">
    <property type="entry name" value="Beta-prop_EIPR1"/>
    <property type="match status" value="1"/>
</dbReference>
<keyword evidence="3" id="KW-0677">Repeat</keyword>
<feature type="region of interest" description="Disordered" evidence="5">
    <location>
        <begin position="19"/>
        <end position="60"/>
    </location>
</feature>
<dbReference type="PROSITE" id="PS00678">
    <property type="entry name" value="WD_REPEATS_1"/>
    <property type="match status" value="1"/>
</dbReference>
<comment type="similarity">
    <text evidence="1">Belongs to the WD repeat EIPR1 family.</text>
</comment>
<dbReference type="InterPro" id="IPR036322">
    <property type="entry name" value="WD40_repeat_dom_sf"/>
</dbReference>
<feature type="domain" description="EIPR1-like beta-propeller" evidence="6">
    <location>
        <begin position="234"/>
        <end position="392"/>
    </location>
</feature>